<proteinExistence type="predicted"/>
<dbReference type="Proteomes" id="UP001597399">
    <property type="component" value="Unassembled WGS sequence"/>
</dbReference>
<accession>A0ABW5S0S3</accession>
<protein>
    <submittedName>
        <fullName evidence="1">Uncharacterized protein</fullName>
    </submittedName>
</protein>
<dbReference type="RefSeq" id="WP_253065604.1">
    <property type="nucleotide sequence ID" value="NZ_JAMXWM010000052.1"/>
</dbReference>
<dbReference type="EMBL" id="JBHUMQ010000016">
    <property type="protein sequence ID" value="MFD2693366.1"/>
    <property type="molecule type" value="Genomic_DNA"/>
</dbReference>
<organism evidence="1 2">
    <name type="scientific">Sporolactobacillus shoreicorticis</name>
    <dbReference type="NCBI Taxonomy" id="1923877"/>
    <lineage>
        <taxon>Bacteria</taxon>
        <taxon>Bacillati</taxon>
        <taxon>Bacillota</taxon>
        <taxon>Bacilli</taxon>
        <taxon>Bacillales</taxon>
        <taxon>Sporolactobacillaceae</taxon>
        <taxon>Sporolactobacillus</taxon>
    </lineage>
</organism>
<reference evidence="2" key="1">
    <citation type="journal article" date="2019" name="Int. J. Syst. Evol. Microbiol.">
        <title>The Global Catalogue of Microorganisms (GCM) 10K type strain sequencing project: providing services to taxonomists for standard genome sequencing and annotation.</title>
        <authorList>
            <consortium name="The Broad Institute Genomics Platform"/>
            <consortium name="The Broad Institute Genome Sequencing Center for Infectious Disease"/>
            <person name="Wu L."/>
            <person name="Ma J."/>
        </authorList>
    </citation>
    <scope>NUCLEOTIDE SEQUENCE [LARGE SCALE GENOMIC DNA]</scope>
    <source>
        <strain evidence="2">TISTR 2466</strain>
    </source>
</reference>
<comment type="caution">
    <text evidence="1">The sequence shown here is derived from an EMBL/GenBank/DDBJ whole genome shotgun (WGS) entry which is preliminary data.</text>
</comment>
<keyword evidence="2" id="KW-1185">Reference proteome</keyword>
<evidence type="ECO:0000313" key="2">
    <source>
        <dbReference type="Proteomes" id="UP001597399"/>
    </source>
</evidence>
<gene>
    <name evidence="1" type="ORF">ACFSUE_06930</name>
</gene>
<evidence type="ECO:0000313" key="1">
    <source>
        <dbReference type="EMBL" id="MFD2693366.1"/>
    </source>
</evidence>
<sequence>MDDDEKVNVIFETRANNYPDSERVNLVFLVNEDAVNKVDYDFIDRYTG</sequence>
<name>A0ABW5S0S3_9BACL</name>